<feature type="compositionally biased region" description="Basic and acidic residues" evidence="1">
    <location>
        <begin position="61"/>
        <end position="70"/>
    </location>
</feature>
<comment type="caution">
    <text evidence="2">The sequence shown here is derived from an EMBL/GenBank/DDBJ whole genome shotgun (WGS) entry which is preliminary data.</text>
</comment>
<keyword evidence="3" id="KW-1185">Reference proteome</keyword>
<proteinExistence type="predicted"/>
<organism evidence="2 3">
    <name type="scientific">Lupinus luteus</name>
    <name type="common">European yellow lupine</name>
    <dbReference type="NCBI Taxonomy" id="3873"/>
    <lineage>
        <taxon>Eukaryota</taxon>
        <taxon>Viridiplantae</taxon>
        <taxon>Streptophyta</taxon>
        <taxon>Embryophyta</taxon>
        <taxon>Tracheophyta</taxon>
        <taxon>Spermatophyta</taxon>
        <taxon>Magnoliopsida</taxon>
        <taxon>eudicotyledons</taxon>
        <taxon>Gunneridae</taxon>
        <taxon>Pentapetalae</taxon>
        <taxon>rosids</taxon>
        <taxon>fabids</taxon>
        <taxon>Fabales</taxon>
        <taxon>Fabaceae</taxon>
        <taxon>Papilionoideae</taxon>
        <taxon>50 kb inversion clade</taxon>
        <taxon>genistoids sensu lato</taxon>
        <taxon>core genistoids</taxon>
        <taxon>Genisteae</taxon>
        <taxon>Lupinus</taxon>
    </lineage>
</organism>
<sequence length="70" mass="8323">MASKAFGKWYKKQSPIFMERDEGDDEDGINVHGLGWDEYEEEDMEEDESYPILYPNLSHPNDQKKKYFNS</sequence>
<gene>
    <name evidence="2" type="ORF">LLUT_LOCUS20932</name>
</gene>
<feature type="region of interest" description="Disordered" evidence="1">
    <location>
        <begin position="41"/>
        <end position="70"/>
    </location>
</feature>
<accession>A0AAV1XFU1</accession>
<reference evidence="2 3" key="1">
    <citation type="submission" date="2024-03" db="EMBL/GenBank/DDBJ databases">
        <authorList>
            <person name="Martinez-Hernandez J."/>
        </authorList>
    </citation>
    <scope>NUCLEOTIDE SEQUENCE [LARGE SCALE GENOMIC DNA]</scope>
</reference>
<evidence type="ECO:0000256" key="1">
    <source>
        <dbReference type="SAM" id="MobiDB-lite"/>
    </source>
</evidence>
<evidence type="ECO:0000313" key="2">
    <source>
        <dbReference type="EMBL" id="CAL0319872.1"/>
    </source>
</evidence>
<dbReference type="EMBL" id="CAXHTB010000014">
    <property type="protein sequence ID" value="CAL0319872.1"/>
    <property type="molecule type" value="Genomic_DNA"/>
</dbReference>
<dbReference type="Proteomes" id="UP001497480">
    <property type="component" value="Unassembled WGS sequence"/>
</dbReference>
<name>A0AAV1XFU1_LUPLU</name>
<protein>
    <submittedName>
        <fullName evidence="2">Uncharacterized protein</fullName>
    </submittedName>
</protein>
<dbReference type="AlphaFoldDB" id="A0AAV1XFU1"/>
<evidence type="ECO:0000313" key="3">
    <source>
        <dbReference type="Proteomes" id="UP001497480"/>
    </source>
</evidence>